<dbReference type="Proteomes" id="UP000324222">
    <property type="component" value="Unassembled WGS sequence"/>
</dbReference>
<evidence type="ECO:0000256" key="1">
    <source>
        <dbReference type="SAM" id="MobiDB-lite"/>
    </source>
</evidence>
<comment type="caution">
    <text evidence="2">The sequence shown here is derived from an EMBL/GenBank/DDBJ whole genome shotgun (WGS) entry which is preliminary data.</text>
</comment>
<keyword evidence="3" id="KW-1185">Reference proteome</keyword>
<proteinExistence type="predicted"/>
<gene>
    <name evidence="2" type="ORF">E2C01_022886</name>
</gene>
<dbReference type="AlphaFoldDB" id="A0A5B7E6K7"/>
<sequence>MGGLSTKSESPGTQMQAPAITRSPNTQFAPTWEVCGASDRARLVHWVGWPVGVSDDLRAKLHVFGETEAAWGSRSSTGRENLRP</sequence>
<organism evidence="2 3">
    <name type="scientific">Portunus trituberculatus</name>
    <name type="common">Swimming crab</name>
    <name type="synonym">Neptunus trituberculatus</name>
    <dbReference type="NCBI Taxonomy" id="210409"/>
    <lineage>
        <taxon>Eukaryota</taxon>
        <taxon>Metazoa</taxon>
        <taxon>Ecdysozoa</taxon>
        <taxon>Arthropoda</taxon>
        <taxon>Crustacea</taxon>
        <taxon>Multicrustacea</taxon>
        <taxon>Malacostraca</taxon>
        <taxon>Eumalacostraca</taxon>
        <taxon>Eucarida</taxon>
        <taxon>Decapoda</taxon>
        <taxon>Pleocyemata</taxon>
        <taxon>Brachyura</taxon>
        <taxon>Eubrachyura</taxon>
        <taxon>Portunoidea</taxon>
        <taxon>Portunidae</taxon>
        <taxon>Portuninae</taxon>
        <taxon>Portunus</taxon>
    </lineage>
</organism>
<accession>A0A5B7E6K7</accession>
<protein>
    <submittedName>
        <fullName evidence="2">Uncharacterized protein</fullName>
    </submittedName>
</protein>
<reference evidence="2 3" key="1">
    <citation type="submission" date="2019-05" db="EMBL/GenBank/DDBJ databases">
        <title>Another draft genome of Portunus trituberculatus and its Hox gene families provides insights of decapod evolution.</title>
        <authorList>
            <person name="Jeong J.-H."/>
            <person name="Song I."/>
            <person name="Kim S."/>
            <person name="Choi T."/>
            <person name="Kim D."/>
            <person name="Ryu S."/>
            <person name="Kim W."/>
        </authorList>
    </citation>
    <scope>NUCLEOTIDE SEQUENCE [LARGE SCALE GENOMIC DNA]</scope>
    <source>
        <tissue evidence="2">Muscle</tissue>
    </source>
</reference>
<evidence type="ECO:0000313" key="3">
    <source>
        <dbReference type="Proteomes" id="UP000324222"/>
    </source>
</evidence>
<dbReference type="EMBL" id="VSRR010002109">
    <property type="protein sequence ID" value="MPC29642.1"/>
    <property type="molecule type" value="Genomic_DNA"/>
</dbReference>
<evidence type="ECO:0000313" key="2">
    <source>
        <dbReference type="EMBL" id="MPC29642.1"/>
    </source>
</evidence>
<feature type="region of interest" description="Disordered" evidence="1">
    <location>
        <begin position="1"/>
        <end position="27"/>
    </location>
</feature>
<name>A0A5B7E6K7_PORTR</name>